<organism evidence="3 4">
    <name type="scientific">Aestuariivirga litoralis</name>
    <dbReference type="NCBI Taxonomy" id="2650924"/>
    <lineage>
        <taxon>Bacteria</taxon>
        <taxon>Pseudomonadati</taxon>
        <taxon>Pseudomonadota</taxon>
        <taxon>Alphaproteobacteria</taxon>
        <taxon>Hyphomicrobiales</taxon>
        <taxon>Aestuariivirgaceae</taxon>
        <taxon>Aestuariivirga</taxon>
    </lineage>
</organism>
<comment type="similarity">
    <text evidence="1">Belongs to the UPF0213 family.</text>
</comment>
<dbReference type="PROSITE" id="PS50164">
    <property type="entry name" value="GIY_YIG"/>
    <property type="match status" value="1"/>
</dbReference>
<protein>
    <submittedName>
        <fullName evidence="3">GIY-YIG nuclease family protein</fullName>
    </submittedName>
</protein>
<dbReference type="AlphaFoldDB" id="A0A2W2AL14"/>
<dbReference type="Pfam" id="PF01541">
    <property type="entry name" value="GIY-YIG"/>
    <property type="match status" value="1"/>
</dbReference>
<dbReference type="PANTHER" id="PTHR34477">
    <property type="entry name" value="UPF0213 PROTEIN YHBQ"/>
    <property type="match status" value="1"/>
</dbReference>
<dbReference type="EMBL" id="QKVK01000007">
    <property type="protein sequence ID" value="PZF76061.1"/>
    <property type="molecule type" value="Genomic_DNA"/>
</dbReference>
<gene>
    <name evidence="3" type="ORF">DK847_15610</name>
</gene>
<comment type="caution">
    <text evidence="3">The sequence shown here is derived from an EMBL/GenBank/DDBJ whole genome shotgun (WGS) entry which is preliminary data.</text>
</comment>
<dbReference type="InterPro" id="IPR035901">
    <property type="entry name" value="GIY-YIG_endonuc_sf"/>
</dbReference>
<reference evidence="4" key="1">
    <citation type="submission" date="2018-06" db="EMBL/GenBank/DDBJ databases">
        <title>Aestuariibacter litoralis strain KCTC 52945T.</title>
        <authorList>
            <person name="Li X."/>
            <person name="Salam N."/>
            <person name="Li J.-L."/>
            <person name="Chen Y.-M."/>
            <person name="Yang Z.-W."/>
            <person name="Zhang L.-Y."/>
            <person name="Han M.-X."/>
            <person name="Xiao M."/>
            <person name="Li W.-J."/>
        </authorList>
    </citation>
    <scope>NUCLEOTIDE SEQUENCE [LARGE SCALE GENOMIC DNA]</scope>
    <source>
        <strain evidence="4">KCTC 52945</strain>
    </source>
</reference>
<feature type="domain" description="GIY-YIG" evidence="2">
    <location>
        <begin position="2"/>
        <end position="79"/>
    </location>
</feature>
<evidence type="ECO:0000259" key="2">
    <source>
        <dbReference type="PROSITE" id="PS50164"/>
    </source>
</evidence>
<sequence>MASGFCYILAHRRNGVLYVGVTRNLPRRIYEHRMGLLGGFTSRYGVTRLVLYEEYPRFMDAVQREKNIKHWPRAWKINLIEAGNPEWIDLYDQLM</sequence>
<dbReference type="Proteomes" id="UP000248795">
    <property type="component" value="Unassembled WGS sequence"/>
</dbReference>
<keyword evidence="4" id="KW-1185">Reference proteome</keyword>
<dbReference type="CDD" id="cd10448">
    <property type="entry name" value="GIY-YIG_unchar_3"/>
    <property type="match status" value="1"/>
</dbReference>
<dbReference type="InterPro" id="IPR000305">
    <property type="entry name" value="GIY-YIG_endonuc"/>
</dbReference>
<dbReference type="PANTHER" id="PTHR34477:SF5">
    <property type="entry name" value="BSL5627 PROTEIN"/>
    <property type="match status" value="1"/>
</dbReference>
<evidence type="ECO:0000256" key="1">
    <source>
        <dbReference type="ARBA" id="ARBA00007435"/>
    </source>
</evidence>
<dbReference type="SUPFAM" id="SSF82771">
    <property type="entry name" value="GIY-YIG endonuclease"/>
    <property type="match status" value="1"/>
</dbReference>
<dbReference type="Gene3D" id="3.40.1440.10">
    <property type="entry name" value="GIY-YIG endonuclease"/>
    <property type="match status" value="1"/>
</dbReference>
<name>A0A2W2AL14_9HYPH</name>
<dbReference type="RefSeq" id="WP_111199446.1">
    <property type="nucleotide sequence ID" value="NZ_QKVK01000007.1"/>
</dbReference>
<evidence type="ECO:0000313" key="3">
    <source>
        <dbReference type="EMBL" id="PZF76061.1"/>
    </source>
</evidence>
<proteinExistence type="inferred from homology"/>
<evidence type="ECO:0000313" key="4">
    <source>
        <dbReference type="Proteomes" id="UP000248795"/>
    </source>
</evidence>
<accession>A0A2W2AL14</accession>
<dbReference type="InterPro" id="IPR050190">
    <property type="entry name" value="UPF0213_domain"/>
</dbReference>